<accession>A0A3B1CI77</accession>
<name>A0A3B1CI77_9ZZZZ</name>
<proteinExistence type="predicted"/>
<dbReference type="InterPro" id="IPR004435">
    <property type="entry name" value="MobB_dom"/>
</dbReference>
<dbReference type="GO" id="GO:0006777">
    <property type="term" value="P:Mo-molybdopterin cofactor biosynthetic process"/>
    <property type="evidence" value="ECO:0007669"/>
    <property type="project" value="InterPro"/>
</dbReference>
<dbReference type="EMBL" id="UOGE01000074">
    <property type="protein sequence ID" value="VAX22370.1"/>
    <property type="molecule type" value="Genomic_DNA"/>
</dbReference>
<evidence type="ECO:0000259" key="1">
    <source>
        <dbReference type="Pfam" id="PF03205"/>
    </source>
</evidence>
<dbReference type="PANTHER" id="PTHR40072">
    <property type="entry name" value="MOLYBDOPTERIN-GUANINE DINUCLEOTIDE BIOSYNTHESIS ADAPTER PROTEIN-RELATED"/>
    <property type="match status" value="1"/>
</dbReference>
<dbReference type="CDD" id="cd03116">
    <property type="entry name" value="MobB"/>
    <property type="match status" value="1"/>
</dbReference>
<dbReference type="Pfam" id="PF03205">
    <property type="entry name" value="MobB"/>
    <property type="match status" value="1"/>
</dbReference>
<dbReference type="NCBIfam" id="TIGR00176">
    <property type="entry name" value="mobB"/>
    <property type="match status" value="1"/>
</dbReference>
<reference evidence="2" key="1">
    <citation type="submission" date="2018-06" db="EMBL/GenBank/DDBJ databases">
        <authorList>
            <person name="Zhirakovskaya E."/>
        </authorList>
    </citation>
    <scope>NUCLEOTIDE SEQUENCE</scope>
</reference>
<gene>
    <name evidence="2" type="ORF">MNBD_NITROSPINAE02-1413</name>
</gene>
<dbReference type="AlphaFoldDB" id="A0A3B1CI77"/>
<dbReference type="Gene3D" id="3.40.50.300">
    <property type="entry name" value="P-loop containing nucleotide triphosphate hydrolases"/>
    <property type="match status" value="1"/>
</dbReference>
<protein>
    <recommendedName>
        <fullName evidence="1">Molybdopterin-guanine dinucleotide biosynthesis protein B (MobB) domain-containing protein</fullName>
    </recommendedName>
</protein>
<dbReference type="GO" id="GO:0005525">
    <property type="term" value="F:GTP binding"/>
    <property type="evidence" value="ECO:0007669"/>
    <property type="project" value="InterPro"/>
</dbReference>
<organism evidence="2">
    <name type="scientific">hydrothermal vent metagenome</name>
    <dbReference type="NCBI Taxonomy" id="652676"/>
    <lineage>
        <taxon>unclassified sequences</taxon>
        <taxon>metagenomes</taxon>
        <taxon>ecological metagenomes</taxon>
    </lineage>
</organism>
<feature type="domain" description="Molybdopterin-guanine dinucleotide biosynthesis protein B (MobB)" evidence="1">
    <location>
        <begin position="8"/>
        <end position="115"/>
    </location>
</feature>
<dbReference type="InterPro" id="IPR027417">
    <property type="entry name" value="P-loop_NTPase"/>
</dbReference>
<dbReference type="SUPFAM" id="SSF52540">
    <property type="entry name" value="P-loop containing nucleoside triphosphate hydrolases"/>
    <property type="match status" value="1"/>
</dbReference>
<sequence>MRDVPFLVSLVGPSGSGKTTVIVKIIEELGAGGFRVGAVKRSHHHVEVDKEGKDSFRFRMAGANPTILLSDDFFAYMEKTHEPTGLDDVAARFAGKADIVLVEGFKLEGDIPRFVFLGSAEKMANEGREYENVAGFITDSPDNKRGVEGDKPLFHRDDFKAIARMIVELMER</sequence>
<evidence type="ECO:0000313" key="2">
    <source>
        <dbReference type="EMBL" id="VAX22370.1"/>
    </source>
</evidence>
<dbReference type="PANTHER" id="PTHR40072:SF1">
    <property type="entry name" value="MOLYBDOPTERIN-GUANINE DINUCLEOTIDE BIOSYNTHESIS ADAPTER PROTEIN"/>
    <property type="match status" value="1"/>
</dbReference>
<dbReference type="InterPro" id="IPR052539">
    <property type="entry name" value="MGD_biosynthesis_adapter"/>
</dbReference>